<accession>A0A0G1D5F5</accession>
<dbReference type="AlphaFoldDB" id="A0A0G1D5F5"/>
<gene>
    <name evidence="1" type="ORF">UV68_C0027G0013</name>
</gene>
<name>A0A0G1D5F5_9BACT</name>
<comment type="caution">
    <text evidence="1">The sequence shown here is derived from an EMBL/GenBank/DDBJ whole genome shotgun (WGS) entry which is preliminary data.</text>
</comment>
<protein>
    <submittedName>
        <fullName evidence="1">Uncharacterized protein</fullName>
    </submittedName>
</protein>
<evidence type="ECO:0000313" key="1">
    <source>
        <dbReference type="EMBL" id="KKS93105.1"/>
    </source>
</evidence>
<sequence length="154" mass="17662">MTVKNPIVGDVIVSIEFIFATIGTTSLDGITVPCLYPHHERHLMVSEIIPENERIASLKAGHGDPGKYKTLDLGRYDLSRGQAEFVVEHAAWEGYDNSPRDGQPNSWHIIARRLFRNGLYDRKGELIDFYYRHPFGHNSILTLTVTRQMYKMFI</sequence>
<proteinExistence type="predicted"/>
<dbReference type="Proteomes" id="UP000033980">
    <property type="component" value="Unassembled WGS sequence"/>
</dbReference>
<organism evidence="1 2">
    <name type="scientific">Candidatus Collierbacteria bacterium GW2011_GWC2_43_12</name>
    <dbReference type="NCBI Taxonomy" id="1618390"/>
    <lineage>
        <taxon>Bacteria</taxon>
        <taxon>Candidatus Collieribacteriota</taxon>
    </lineage>
</organism>
<reference evidence="1 2" key="1">
    <citation type="journal article" date="2015" name="Nature">
        <title>rRNA introns, odd ribosomes, and small enigmatic genomes across a large radiation of phyla.</title>
        <authorList>
            <person name="Brown C.T."/>
            <person name="Hug L.A."/>
            <person name="Thomas B.C."/>
            <person name="Sharon I."/>
            <person name="Castelle C.J."/>
            <person name="Singh A."/>
            <person name="Wilkins M.J."/>
            <person name="Williams K.H."/>
            <person name="Banfield J.F."/>
        </authorList>
    </citation>
    <scope>NUCLEOTIDE SEQUENCE [LARGE SCALE GENOMIC DNA]</scope>
</reference>
<dbReference type="EMBL" id="LCFK01000027">
    <property type="protein sequence ID" value="KKS93105.1"/>
    <property type="molecule type" value="Genomic_DNA"/>
</dbReference>
<evidence type="ECO:0000313" key="2">
    <source>
        <dbReference type="Proteomes" id="UP000033980"/>
    </source>
</evidence>